<accession>A0A8B6H001</accession>
<protein>
    <submittedName>
        <fullName evidence="1">Uncharacterized protein</fullName>
    </submittedName>
</protein>
<dbReference type="EMBL" id="UYJE01009191">
    <property type="protein sequence ID" value="VDI71083.1"/>
    <property type="molecule type" value="Genomic_DNA"/>
</dbReference>
<organism evidence="1 2">
    <name type="scientific">Mytilus galloprovincialis</name>
    <name type="common">Mediterranean mussel</name>
    <dbReference type="NCBI Taxonomy" id="29158"/>
    <lineage>
        <taxon>Eukaryota</taxon>
        <taxon>Metazoa</taxon>
        <taxon>Spiralia</taxon>
        <taxon>Lophotrochozoa</taxon>
        <taxon>Mollusca</taxon>
        <taxon>Bivalvia</taxon>
        <taxon>Autobranchia</taxon>
        <taxon>Pteriomorphia</taxon>
        <taxon>Mytilida</taxon>
        <taxon>Mytiloidea</taxon>
        <taxon>Mytilidae</taxon>
        <taxon>Mytilinae</taxon>
        <taxon>Mytilus</taxon>
    </lineage>
</organism>
<comment type="caution">
    <text evidence="1">The sequence shown here is derived from an EMBL/GenBank/DDBJ whole genome shotgun (WGS) entry which is preliminary data.</text>
</comment>
<evidence type="ECO:0000313" key="1">
    <source>
        <dbReference type="EMBL" id="VDI71083.1"/>
    </source>
</evidence>
<evidence type="ECO:0000313" key="2">
    <source>
        <dbReference type="Proteomes" id="UP000596742"/>
    </source>
</evidence>
<keyword evidence="2" id="KW-1185">Reference proteome</keyword>
<dbReference type="Proteomes" id="UP000596742">
    <property type="component" value="Unassembled WGS sequence"/>
</dbReference>
<sequence length="156" mass="17996">MTETRLNILKACTAVLDLVHTSDNRKIHGTDVFQQRSSGAPGPTESSVTASISAAIDLKFLTSYSSRPHQCFACGLVTQVKMKRHELKKQLQTYWETTYGSCEVQEALHQELPFECCPVNYPWFEVRVLRLYRELYSMWTVNDNALKFFQSPNRRE</sequence>
<proteinExistence type="predicted"/>
<dbReference type="AlphaFoldDB" id="A0A8B6H001"/>
<name>A0A8B6H001_MYTGA</name>
<reference evidence="1" key="1">
    <citation type="submission" date="2018-11" db="EMBL/GenBank/DDBJ databases">
        <authorList>
            <person name="Alioto T."/>
            <person name="Alioto T."/>
        </authorList>
    </citation>
    <scope>NUCLEOTIDE SEQUENCE</scope>
</reference>
<gene>
    <name evidence="1" type="ORF">MGAL_10B027359</name>
</gene>
<dbReference type="OrthoDB" id="10529719at2759"/>